<evidence type="ECO:0000313" key="2">
    <source>
        <dbReference type="EMBL" id="CUR57234.1"/>
    </source>
</evidence>
<dbReference type="AlphaFoldDB" id="A0A2P2C5E5"/>
<gene>
    <name evidence="2" type="ORF">NOCA240005</name>
</gene>
<reference evidence="2" key="1">
    <citation type="submission" date="2015-08" db="EMBL/GenBank/DDBJ databases">
        <authorList>
            <person name="Babu N.S."/>
            <person name="Beckwith C.J."/>
            <person name="Beseler K.G."/>
            <person name="Brison A."/>
            <person name="Carone J.V."/>
            <person name="Caskin T.P."/>
            <person name="Diamond M."/>
            <person name="Durham M.E."/>
            <person name="Foxe J.M."/>
            <person name="Go M."/>
            <person name="Henderson B.A."/>
            <person name="Jones I.B."/>
            <person name="McGettigan J.A."/>
            <person name="Micheletti S.J."/>
            <person name="Nasrallah M.E."/>
            <person name="Ortiz D."/>
            <person name="Piller C.R."/>
            <person name="Privatt S.R."/>
            <person name="Schneider S.L."/>
            <person name="Sharp S."/>
            <person name="Smith T.C."/>
            <person name="Stanton J.D."/>
            <person name="Ullery H.E."/>
            <person name="Wilson R.J."/>
            <person name="Serrano M.G."/>
            <person name="Buck G."/>
            <person name="Lee V."/>
            <person name="Wang Y."/>
            <person name="Carvalho R."/>
            <person name="Voegtly L."/>
            <person name="Shi R."/>
            <person name="Duckworth R."/>
            <person name="Johnson A."/>
            <person name="Loviza R."/>
            <person name="Walstead R."/>
            <person name="Shah Z."/>
            <person name="Kiflezghi M."/>
            <person name="Wade K."/>
            <person name="Ball S.L."/>
            <person name="Bradley K.W."/>
            <person name="Asai D.J."/>
            <person name="Bowman C.A."/>
            <person name="Russell D.A."/>
            <person name="Pope W.H."/>
            <person name="Jacobs-Sera D."/>
            <person name="Hendrix R.W."/>
            <person name="Hatfull G.F."/>
        </authorList>
    </citation>
    <scope>NUCLEOTIDE SEQUENCE</scope>
</reference>
<dbReference type="GO" id="GO:0004197">
    <property type="term" value="F:cysteine-type endopeptidase activity"/>
    <property type="evidence" value="ECO:0007669"/>
    <property type="project" value="InterPro"/>
</dbReference>
<name>A0A2P2C5E5_9ZZZZ</name>
<dbReference type="EMBL" id="CZKA01000034">
    <property type="protein sequence ID" value="CUR57234.1"/>
    <property type="molecule type" value="Genomic_DNA"/>
</dbReference>
<dbReference type="InterPro" id="IPR011600">
    <property type="entry name" value="Pept_C14_caspase"/>
</dbReference>
<feature type="domain" description="Peptidase C14 caspase" evidence="1">
    <location>
        <begin position="4"/>
        <end position="248"/>
    </location>
</feature>
<organism evidence="2">
    <name type="scientific">metagenome</name>
    <dbReference type="NCBI Taxonomy" id="256318"/>
    <lineage>
        <taxon>unclassified sequences</taxon>
        <taxon>metagenomes</taxon>
    </lineage>
</organism>
<dbReference type="GO" id="GO:0006508">
    <property type="term" value="P:proteolysis"/>
    <property type="evidence" value="ECO:0007669"/>
    <property type="project" value="InterPro"/>
</dbReference>
<evidence type="ECO:0000259" key="1">
    <source>
        <dbReference type="Pfam" id="PF00656"/>
    </source>
</evidence>
<dbReference type="SUPFAM" id="SSF52129">
    <property type="entry name" value="Caspase-like"/>
    <property type="match status" value="1"/>
</dbReference>
<proteinExistence type="predicted"/>
<protein>
    <submittedName>
        <fullName evidence="2">Putative Peptidase C14 caspase catalytic subunit p20</fullName>
    </submittedName>
</protein>
<dbReference type="GO" id="GO:0005737">
    <property type="term" value="C:cytoplasm"/>
    <property type="evidence" value="ECO:0007669"/>
    <property type="project" value="TreeGrafter"/>
</dbReference>
<dbReference type="PANTHER" id="PTHR48104">
    <property type="entry name" value="METACASPASE-4"/>
    <property type="match status" value="1"/>
</dbReference>
<dbReference type="InterPro" id="IPR029030">
    <property type="entry name" value="Caspase-like_dom_sf"/>
</dbReference>
<dbReference type="InterPro" id="IPR050452">
    <property type="entry name" value="Metacaspase"/>
</dbReference>
<sequence>MAGYALHIGLNHVDPSKYGGWDGRLQGCLNDAASMKSLAEAAGFTSTTLLDEAATAAGVTAAIGALAAGCSDGDLCLISYSGHGGQVADEDGDEDEAQDETWVCFDRQLLDDELHLAWSQFPAGARVLVISDSCHSGSVVRDEVERQVSRGMPEEERERDNEARGAAYRAIKQQVAGRGDIDVAASVLLISGCQDDQVSYDGEGNGAFTQSLLQTWAEGAFEGDYSAFHADIVANMTTDQTPNLNSDLVADPAYLTQQPFAV</sequence>
<accession>A0A2P2C5E5</accession>
<dbReference type="PANTHER" id="PTHR48104:SF30">
    <property type="entry name" value="METACASPASE-1"/>
    <property type="match status" value="1"/>
</dbReference>
<dbReference type="Gene3D" id="3.40.50.1460">
    <property type="match status" value="1"/>
</dbReference>
<dbReference type="Pfam" id="PF00656">
    <property type="entry name" value="Peptidase_C14"/>
    <property type="match status" value="1"/>
</dbReference>